<reference evidence="6 7" key="1">
    <citation type="submission" date="2016-03" db="EMBL/GenBank/DDBJ databases">
        <title>Draft genome sequence of Paenibacillus glacialis DSM 22343.</title>
        <authorList>
            <person name="Shin S.-K."/>
            <person name="Yi H."/>
        </authorList>
    </citation>
    <scope>NUCLEOTIDE SEQUENCE [LARGE SCALE GENOMIC DNA]</scope>
    <source>
        <strain evidence="6 7">DSM 22343</strain>
    </source>
</reference>
<evidence type="ECO:0000256" key="3">
    <source>
        <dbReference type="ARBA" id="ARBA00023002"/>
    </source>
</evidence>
<sequence length="339" mass="36882">MRAAVLRKTGEIELSTWKEEMLAPGEVRVRVKCCGICGTDQHIYHGHPGSAAVTPPIVLGHELAGEVIEVASDVISLKIGDRVSIDPNIYCGSCRYCRSGRVHLCDRLEAVGVTRDGGMGETCAVPAANCYRLPDGMSDIEGAMVEPLGCVLHGMRKLYIRSTDTVLIIGGGFIGQLFLQLVKRQGAARIVVSEPADSKHEQLLRLGADEVMDPQDAAQQLINDADVVIECVGRKETMEFAIEAACKGGQVLLFGVSSPETTIQLSPFSVFSKELKIMGSFINPYTHEEAISLLHQQIVQVEPLISHRFQLDEIPDVMGCYPTLQVSKGVILFSKTQCF</sequence>
<keyword evidence="3" id="KW-0560">Oxidoreductase</keyword>
<dbReference type="Gene3D" id="3.90.180.10">
    <property type="entry name" value="Medium-chain alcohol dehydrogenases, catalytic domain"/>
    <property type="match status" value="1"/>
</dbReference>
<dbReference type="PANTHER" id="PTHR43401:SF2">
    <property type="entry name" value="L-THREONINE 3-DEHYDROGENASE"/>
    <property type="match status" value="1"/>
</dbReference>
<dbReference type="EMBL" id="LVJH01000039">
    <property type="protein sequence ID" value="OAB40120.1"/>
    <property type="molecule type" value="Genomic_DNA"/>
</dbReference>
<dbReference type="STRING" id="494026.PGLA_18350"/>
<comment type="caution">
    <text evidence="6">The sequence shown here is derived from an EMBL/GenBank/DDBJ whole genome shotgun (WGS) entry which is preliminary data.</text>
</comment>
<dbReference type="PROSITE" id="PS00059">
    <property type="entry name" value="ADH_ZINC"/>
    <property type="match status" value="1"/>
</dbReference>
<evidence type="ECO:0000256" key="4">
    <source>
        <dbReference type="RuleBase" id="RU361277"/>
    </source>
</evidence>
<dbReference type="InterPro" id="IPR013149">
    <property type="entry name" value="ADH-like_C"/>
</dbReference>
<organism evidence="6 7">
    <name type="scientific">Paenibacillus glacialis</name>
    <dbReference type="NCBI Taxonomy" id="494026"/>
    <lineage>
        <taxon>Bacteria</taxon>
        <taxon>Bacillati</taxon>
        <taxon>Bacillota</taxon>
        <taxon>Bacilli</taxon>
        <taxon>Bacillales</taxon>
        <taxon>Paenibacillaceae</taxon>
        <taxon>Paenibacillus</taxon>
    </lineage>
</organism>
<evidence type="ECO:0000259" key="5">
    <source>
        <dbReference type="SMART" id="SM00829"/>
    </source>
</evidence>
<dbReference type="Proteomes" id="UP000076967">
    <property type="component" value="Unassembled WGS sequence"/>
</dbReference>
<dbReference type="InterPro" id="IPR002328">
    <property type="entry name" value="ADH_Zn_CS"/>
</dbReference>
<name>A0A162PXB2_9BACL</name>
<comment type="cofactor">
    <cofactor evidence="4">
        <name>Zn(2+)</name>
        <dbReference type="ChEBI" id="CHEBI:29105"/>
    </cofactor>
</comment>
<dbReference type="Pfam" id="PF08240">
    <property type="entry name" value="ADH_N"/>
    <property type="match status" value="1"/>
</dbReference>
<dbReference type="AlphaFoldDB" id="A0A162PXB2"/>
<dbReference type="OrthoDB" id="9777057at2"/>
<dbReference type="Pfam" id="PF00107">
    <property type="entry name" value="ADH_zinc_N"/>
    <property type="match status" value="1"/>
</dbReference>
<dbReference type="SUPFAM" id="SSF50129">
    <property type="entry name" value="GroES-like"/>
    <property type="match status" value="1"/>
</dbReference>
<keyword evidence="7" id="KW-1185">Reference proteome</keyword>
<keyword evidence="2 4" id="KW-0862">Zinc</keyword>
<dbReference type="SUPFAM" id="SSF51735">
    <property type="entry name" value="NAD(P)-binding Rossmann-fold domains"/>
    <property type="match status" value="1"/>
</dbReference>
<dbReference type="GO" id="GO:0016491">
    <property type="term" value="F:oxidoreductase activity"/>
    <property type="evidence" value="ECO:0007669"/>
    <property type="project" value="UniProtKB-KW"/>
</dbReference>
<evidence type="ECO:0000313" key="7">
    <source>
        <dbReference type="Proteomes" id="UP000076967"/>
    </source>
</evidence>
<proteinExistence type="inferred from homology"/>
<dbReference type="InterPro" id="IPR050129">
    <property type="entry name" value="Zn_alcohol_dh"/>
</dbReference>
<evidence type="ECO:0000256" key="1">
    <source>
        <dbReference type="ARBA" id="ARBA00022723"/>
    </source>
</evidence>
<dbReference type="InterPro" id="IPR020843">
    <property type="entry name" value="ER"/>
</dbReference>
<dbReference type="InterPro" id="IPR011032">
    <property type="entry name" value="GroES-like_sf"/>
</dbReference>
<dbReference type="PANTHER" id="PTHR43401">
    <property type="entry name" value="L-THREONINE 3-DEHYDROGENASE"/>
    <property type="match status" value="1"/>
</dbReference>
<dbReference type="SMART" id="SM00829">
    <property type="entry name" value="PKS_ER"/>
    <property type="match status" value="1"/>
</dbReference>
<dbReference type="CDD" id="cd08234">
    <property type="entry name" value="threonine_DH_like"/>
    <property type="match status" value="1"/>
</dbReference>
<protein>
    <submittedName>
        <fullName evidence="6">Theronine dehydrogenase</fullName>
    </submittedName>
</protein>
<comment type="similarity">
    <text evidence="4">Belongs to the zinc-containing alcohol dehydrogenase family.</text>
</comment>
<evidence type="ECO:0000256" key="2">
    <source>
        <dbReference type="ARBA" id="ARBA00022833"/>
    </source>
</evidence>
<dbReference type="GO" id="GO:0008270">
    <property type="term" value="F:zinc ion binding"/>
    <property type="evidence" value="ECO:0007669"/>
    <property type="project" value="InterPro"/>
</dbReference>
<feature type="domain" description="Enoyl reductase (ER)" evidence="5">
    <location>
        <begin position="10"/>
        <end position="332"/>
    </location>
</feature>
<dbReference type="InterPro" id="IPR013154">
    <property type="entry name" value="ADH-like_N"/>
</dbReference>
<evidence type="ECO:0000313" key="6">
    <source>
        <dbReference type="EMBL" id="OAB40120.1"/>
    </source>
</evidence>
<accession>A0A162PXB2</accession>
<keyword evidence="1 4" id="KW-0479">Metal-binding</keyword>
<dbReference type="Gene3D" id="3.40.50.720">
    <property type="entry name" value="NAD(P)-binding Rossmann-like Domain"/>
    <property type="match status" value="1"/>
</dbReference>
<dbReference type="InterPro" id="IPR036291">
    <property type="entry name" value="NAD(P)-bd_dom_sf"/>
</dbReference>
<gene>
    <name evidence="6" type="ORF">PGLA_18350</name>
</gene>